<evidence type="ECO:0000256" key="9">
    <source>
        <dbReference type="ARBA" id="ARBA00049285"/>
    </source>
</evidence>
<dbReference type="FunFam" id="3.50.30.20:FF:000001">
    <property type="entry name" value="Carbamoyl-phosphate synthase small chain"/>
    <property type="match status" value="1"/>
</dbReference>
<evidence type="ECO:0000256" key="6">
    <source>
        <dbReference type="ARBA" id="ARBA00022840"/>
    </source>
</evidence>
<evidence type="ECO:0000259" key="10">
    <source>
        <dbReference type="SMART" id="SM01097"/>
    </source>
</evidence>
<protein>
    <recommendedName>
        <fullName evidence="3">carbamoyl-phosphate synthase (glutamine-hydrolyzing)</fullName>
        <ecNumber evidence="3">6.3.5.5</ecNumber>
    </recommendedName>
</protein>
<dbReference type="Pfam" id="PF00988">
    <property type="entry name" value="CPSase_sm_chain"/>
    <property type="match status" value="1"/>
</dbReference>
<dbReference type="GO" id="GO:0006221">
    <property type="term" value="P:pyrimidine nucleotide biosynthetic process"/>
    <property type="evidence" value="ECO:0007669"/>
    <property type="project" value="UniProtKB-KW"/>
</dbReference>
<keyword evidence="6" id="KW-0067">ATP-binding</keyword>
<dbReference type="Gene3D" id="3.50.30.20">
    <property type="entry name" value="Carbamoyl-phosphate synthase small subunit, N-terminal domain"/>
    <property type="match status" value="1"/>
</dbReference>
<evidence type="ECO:0000313" key="11">
    <source>
        <dbReference type="EMBL" id="ADD96251.1"/>
    </source>
</evidence>
<evidence type="ECO:0000256" key="3">
    <source>
        <dbReference type="ARBA" id="ARBA00012738"/>
    </source>
</evidence>
<dbReference type="AlphaFoldDB" id="D6PKK0"/>
<dbReference type="SUPFAM" id="SSF52021">
    <property type="entry name" value="Carbamoyl phosphate synthetase, small subunit N-terminal domain"/>
    <property type="match status" value="1"/>
</dbReference>
<comment type="catalytic activity">
    <reaction evidence="9">
        <text>L-glutamine + H2O = L-glutamate + NH4(+)</text>
        <dbReference type="Rhea" id="RHEA:15889"/>
        <dbReference type="ChEBI" id="CHEBI:15377"/>
        <dbReference type="ChEBI" id="CHEBI:28938"/>
        <dbReference type="ChEBI" id="CHEBI:29985"/>
        <dbReference type="ChEBI" id="CHEBI:58359"/>
    </reaction>
</comment>
<proteinExistence type="predicted"/>
<dbReference type="InterPro" id="IPR036480">
    <property type="entry name" value="CarbP_synth_ssu_N_sf"/>
</dbReference>
<accession>D6PKK0</accession>
<evidence type="ECO:0000256" key="2">
    <source>
        <dbReference type="ARBA" id="ARBA00005077"/>
    </source>
</evidence>
<keyword evidence="8" id="KW-0665">Pyrimidine biosynthesis</keyword>
<evidence type="ECO:0000256" key="1">
    <source>
        <dbReference type="ARBA" id="ARBA00004812"/>
    </source>
</evidence>
<evidence type="ECO:0000256" key="7">
    <source>
        <dbReference type="ARBA" id="ARBA00022962"/>
    </source>
</evidence>
<evidence type="ECO:0000256" key="8">
    <source>
        <dbReference type="ARBA" id="ARBA00022975"/>
    </source>
</evidence>
<dbReference type="GO" id="GO:0004088">
    <property type="term" value="F:carbamoyl-phosphate synthase (glutamine-hydrolyzing) activity"/>
    <property type="evidence" value="ECO:0007669"/>
    <property type="project" value="UniProtKB-EC"/>
</dbReference>
<comment type="pathway">
    <text evidence="1">Pyrimidine metabolism; UMP biosynthesis via de novo pathway; (S)-dihydroorotate from bicarbonate: step 1/3.</text>
</comment>
<organism evidence="11">
    <name type="scientific">uncultured organism MedDCM-OCT-S08-C1388</name>
    <dbReference type="NCBI Taxonomy" id="743628"/>
    <lineage>
        <taxon>unclassified sequences</taxon>
        <taxon>environmental samples</taxon>
    </lineage>
</organism>
<reference evidence="11" key="1">
    <citation type="journal article" date="2010" name="ISME J.">
        <title>Metagenome of the Mediterranean deep chlorophyll maximum studied by direct and fosmid library 454 pyrosequencing.</title>
        <authorList>
            <person name="Ghai R."/>
            <person name="Martin-Cuadrado A.B."/>
            <person name="Molto A.G."/>
            <person name="Heredia I.G."/>
            <person name="Cabrera R."/>
            <person name="Martin J."/>
            <person name="Verdu M."/>
            <person name="Deschamps P."/>
            <person name="Moreira D."/>
            <person name="Lopez-Garcia P."/>
            <person name="Mira A."/>
            <person name="Rodriguez-Valera F."/>
        </authorList>
    </citation>
    <scope>NUCLEOTIDE SEQUENCE</scope>
</reference>
<keyword evidence="5" id="KW-0547">Nucleotide-binding</keyword>
<name>D6PKK0_9ZZZZ</name>
<dbReference type="InterPro" id="IPR002474">
    <property type="entry name" value="CarbamoylP_synth_ssu_N"/>
</dbReference>
<sequence>MKPSAILLADGTVIPAESIGYDSITPGEIVFNTSMTGYQEIMTDPSYNKQIVTFTNPHIGNTGINVDDYESSHNGCSGIIIRNYPTKESSWRSDNNFLEFLKDKLISAVCSVDTRYLTSLLRDKGSINGCIVPDIKKLDRAKDLLSEFPGLNGLDLAKNVTVKDQYIWNEEHMI</sequence>
<dbReference type="EMBL" id="GU943127">
    <property type="protein sequence ID" value="ADD96251.1"/>
    <property type="molecule type" value="Genomic_DNA"/>
</dbReference>
<keyword evidence="4" id="KW-0436">Ligase</keyword>
<feature type="domain" description="Carbamoyl-phosphate synthase small subunit N-terminal" evidence="10">
    <location>
        <begin position="2"/>
        <end position="132"/>
    </location>
</feature>
<keyword evidence="7" id="KW-0315">Glutamine amidotransferase</keyword>
<comment type="pathway">
    <text evidence="2">Amino-acid biosynthesis; L-arginine biosynthesis; carbamoyl phosphate from bicarbonate: step 1/1.</text>
</comment>
<dbReference type="SMART" id="SM01097">
    <property type="entry name" value="CPSase_sm_chain"/>
    <property type="match status" value="1"/>
</dbReference>
<dbReference type="EC" id="6.3.5.5" evidence="3"/>
<evidence type="ECO:0000256" key="5">
    <source>
        <dbReference type="ARBA" id="ARBA00022741"/>
    </source>
</evidence>
<dbReference type="GO" id="GO:0005524">
    <property type="term" value="F:ATP binding"/>
    <property type="evidence" value="ECO:0007669"/>
    <property type="project" value="UniProtKB-KW"/>
</dbReference>
<evidence type="ECO:0000256" key="4">
    <source>
        <dbReference type="ARBA" id="ARBA00022598"/>
    </source>
</evidence>